<feature type="region of interest" description="Disordered" evidence="17">
    <location>
        <begin position="2056"/>
        <end position="2188"/>
    </location>
</feature>
<keyword evidence="14 16" id="KW-0333">Golgi apparatus</keyword>
<comment type="similarity">
    <text evidence="6 16">Belongs to the SEC16 family.</text>
</comment>
<feature type="compositionally biased region" description="Low complexity" evidence="17">
    <location>
        <begin position="1134"/>
        <end position="1151"/>
    </location>
</feature>
<feature type="region of interest" description="Disordered" evidence="17">
    <location>
        <begin position="1221"/>
        <end position="1262"/>
    </location>
</feature>
<feature type="domain" description="Sec16 Sec23-binding" evidence="18">
    <location>
        <begin position="1622"/>
        <end position="1856"/>
    </location>
</feature>
<feature type="region of interest" description="Disordered" evidence="17">
    <location>
        <begin position="458"/>
        <end position="627"/>
    </location>
</feature>
<feature type="region of interest" description="Disordered" evidence="17">
    <location>
        <begin position="993"/>
        <end position="1162"/>
    </location>
</feature>
<protein>
    <recommendedName>
        <fullName evidence="16">Protein transport protein sec16</fullName>
    </recommendedName>
</protein>
<dbReference type="Pfam" id="PF12931">
    <property type="entry name" value="TPR_Sec16"/>
    <property type="match status" value="1"/>
</dbReference>
<dbReference type="InterPro" id="IPR024298">
    <property type="entry name" value="Sec16_Sec23-bd"/>
</dbReference>
<dbReference type="GO" id="GO:0015031">
    <property type="term" value="P:protein transport"/>
    <property type="evidence" value="ECO:0007669"/>
    <property type="project" value="UniProtKB-KW"/>
</dbReference>
<dbReference type="Proteomes" id="UP000645828">
    <property type="component" value="Unassembled WGS sequence"/>
</dbReference>
<feature type="compositionally biased region" description="Polar residues" evidence="17">
    <location>
        <begin position="458"/>
        <end position="469"/>
    </location>
</feature>
<evidence type="ECO:0000256" key="15">
    <source>
        <dbReference type="ARBA" id="ARBA00023136"/>
    </source>
</evidence>
<dbReference type="GO" id="GO:0070973">
    <property type="term" value="P:protein localization to endoplasmic reticulum exit site"/>
    <property type="evidence" value="ECO:0007669"/>
    <property type="project" value="TreeGrafter"/>
</dbReference>
<dbReference type="GO" id="GO:0000139">
    <property type="term" value="C:Golgi membrane"/>
    <property type="evidence" value="ECO:0007669"/>
    <property type="project" value="UniProtKB-SubCell"/>
</dbReference>
<feature type="region of interest" description="Disordered" evidence="17">
    <location>
        <begin position="367"/>
        <end position="445"/>
    </location>
</feature>
<keyword evidence="10 16" id="KW-0256">Endoplasmic reticulum</keyword>
<feature type="domain" description="Sec16 central conserved" evidence="19">
    <location>
        <begin position="1450"/>
        <end position="1549"/>
    </location>
</feature>
<feature type="compositionally biased region" description="Low complexity" evidence="17">
    <location>
        <begin position="2244"/>
        <end position="2259"/>
    </location>
</feature>
<evidence type="ECO:0000256" key="16">
    <source>
        <dbReference type="RuleBase" id="RU364101"/>
    </source>
</evidence>
<keyword evidence="13 16" id="KW-0653">Protein transport</keyword>
<evidence type="ECO:0000259" key="19">
    <source>
        <dbReference type="Pfam" id="PF12932"/>
    </source>
</evidence>
<evidence type="ECO:0000259" key="18">
    <source>
        <dbReference type="Pfam" id="PF12931"/>
    </source>
</evidence>
<evidence type="ECO:0000256" key="5">
    <source>
        <dbReference type="ARBA" id="ARBA00004556"/>
    </source>
</evidence>
<dbReference type="PANTHER" id="PTHR13402">
    <property type="entry name" value="RGPR-RELATED"/>
    <property type="match status" value="1"/>
</dbReference>
<comment type="function">
    <text evidence="16">Plays a role in the organization of the endoplasmic reticulum exit sites (ERES), also known as transitional endoplasmic reticulum (tER). Required for secretory cargo traffic from the endoplasmic reticulum to the Golgi apparatus.</text>
</comment>
<feature type="region of interest" description="Disordered" evidence="17">
    <location>
        <begin position="772"/>
        <end position="843"/>
    </location>
</feature>
<dbReference type="FunFam" id="1.25.40.1030:FF:000002">
    <property type="entry name" value="Protein transport protein sec16"/>
    <property type="match status" value="1"/>
</dbReference>
<evidence type="ECO:0000256" key="11">
    <source>
        <dbReference type="ARBA" id="ARBA00022848"/>
    </source>
</evidence>
<keyword evidence="8" id="KW-0963">Cytoplasm</keyword>
<evidence type="ECO:0000256" key="6">
    <source>
        <dbReference type="ARBA" id="ARBA00005927"/>
    </source>
</evidence>
<evidence type="ECO:0000256" key="13">
    <source>
        <dbReference type="ARBA" id="ARBA00022927"/>
    </source>
</evidence>
<feature type="compositionally biased region" description="Basic and acidic residues" evidence="17">
    <location>
        <begin position="1000"/>
        <end position="1010"/>
    </location>
</feature>
<dbReference type="Gene3D" id="1.25.40.1030">
    <property type="match status" value="1"/>
</dbReference>
<feature type="region of interest" description="Disordered" evidence="17">
    <location>
        <begin position="2009"/>
        <end position="2038"/>
    </location>
</feature>
<feature type="region of interest" description="Disordered" evidence="17">
    <location>
        <begin position="1896"/>
        <end position="1929"/>
    </location>
</feature>
<keyword evidence="11" id="KW-0492">Microsome</keyword>
<feature type="region of interest" description="Disordered" evidence="17">
    <location>
        <begin position="1"/>
        <end position="351"/>
    </location>
</feature>
<feature type="compositionally biased region" description="Polar residues" evidence="17">
    <location>
        <begin position="1896"/>
        <end position="1910"/>
    </location>
</feature>
<feature type="compositionally biased region" description="Polar residues" evidence="17">
    <location>
        <begin position="595"/>
        <end position="604"/>
    </location>
</feature>
<feature type="region of interest" description="Disordered" evidence="17">
    <location>
        <begin position="1425"/>
        <end position="1444"/>
    </location>
</feature>
<keyword evidence="15 16" id="KW-0472">Membrane</keyword>
<dbReference type="Pfam" id="PF12932">
    <property type="entry name" value="Sec16"/>
    <property type="match status" value="1"/>
</dbReference>
<dbReference type="GO" id="GO:0012507">
    <property type="term" value="C:ER to Golgi transport vesicle membrane"/>
    <property type="evidence" value="ECO:0007669"/>
    <property type="project" value="TreeGrafter"/>
</dbReference>
<dbReference type="PANTHER" id="PTHR13402:SF13">
    <property type="entry name" value="PROTEIN TRANSPORT PROTEIN SEC16A"/>
    <property type="match status" value="1"/>
</dbReference>
<feature type="compositionally biased region" description="Pro residues" evidence="17">
    <location>
        <begin position="190"/>
        <end position="202"/>
    </location>
</feature>
<feature type="compositionally biased region" description="Polar residues" evidence="17">
    <location>
        <begin position="578"/>
        <end position="587"/>
    </location>
</feature>
<evidence type="ECO:0000256" key="1">
    <source>
        <dbReference type="ARBA" id="ARBA00004395"/>
    </source>
</evidence>
<evidence type="ECO:0000256" key="14">
    <source>
        <dbReference type="ARBA" id="ARBA00023034"/>
    </source>
</evidence>
<dbReference type="EMBL" id="CAJHUB010000649">
    <property type="protein sequence ID" value="CAD7667797.1"/>
    <property type="molecule type" value="Genomic_DNA"/>
</dbReference>
<dbReference type="GO" id="GO:0005829">
    <property type="term" value="C:cytosol"/>
    <property type="evidence" value="ECO:0007669"/>
    <property type="project" value="UniProtKB-SubCell"/>
</dbReference>
<feature type="compositionally biased region" description="Basic and acidic residues" evidence="17">
    <location>
        <begin position="1342"/>
        <end position="1361"/>
    </location>
</feature>
<feature type="compositionally biased region" description="Polar residues" evidence="17">
    <location>
        <begin position="279"/>
        <end position="306"/>
    </location>
</feature>
<accession>A0A811XUK1</accession>
<feature type="region of interest" description="Disordered" evidence="17">
    <location>
        <begin position="2221"/>
        <end position="2294"/>
    </location>
</feature>
<gene>
    <name evidence="20" type="ORF">NYPRO_LOCUS1082</name>
</gene>
<keyword evidence="9" id="KW-0597">Phosphoprotein</keyword>
<dbReference type="GO" id="GO:0051668">
    <property type="term" value="P:localization within membrane"/>
    <property type="evidence" value="ECO:0007669"/>
    <property type="project" value="UniProtKB-ARBA"/>
</dbReference>
<feature type="region of interest" description="Disordered" evidence="17">
    <location>
        <begin position="868"/>
        <end position="926"/>
    </location>
</feature>
<evidence type="ECO:0000256" key="2">
    <source>
        <dbReference type="ARBA" id="ARBA00004406"/>
    </source>
</evidence>
<dbReference type="GO" id="GO:0048471">
    <property type="term" value="C:perinuclear region of cytoplasm"/>
    <property type="evidence" value="ECO:0007669"/>
    <property type="project" value="UniProtKB-SubCell"/>
</dbReference>
<feature type="compositionally biased region" description="Low complexity" evidence="17">
    <location>
        <begin position="1253"/>
        <end position="1262"/>
    </location>
</feature>
<proteinExistence type="inferred from homology"/>
<keyword evidence="21" id="KW-1185">Reference proteome</keyword>
<dbReference type="GO" id="GO:0007029">
    <property type="term" value="P:endoplasmic reticulum organization"/>
    <property type="evidence" value="ECO:0007669"/>
    <property type="project" value="UniProtKB-ARBA"/>
</dbReference>
<evidence type="ECO:0000313" key="20">
    <source>
        <dbReference type="EMBL" id="CAD7667797.1"/>
    </source>
</evidence>
<evidence type="ECO:0000313" key="21">
    <source>
        <dbReference type="Proteomes" id="UP000645828"/>
    </source>
</evidence>
<feature type="compositionally biased region" description="Basic and acidic residues" evidence="17">
    <location>
        <begin position="2122"/>
        <end position="2157"/>
    </location>
</feature>
<dbReference type="InterPro" id="IPR024340">
    <property type="entry name" value="Sec16_CCD"/>
</dbReference>
<feature type="region of interest" description="Disordered" evidence="17">
    <location>
        <begin position="656"/>
        <end position="679"/>
    </location>
</feature>
<comment type="subunit">
    <text evidence="16">SEC16A and SEC16B are each present in multiple copies in a heteromeric complex.</text>
</comment>
<evidence type="ECO:0000256" key="12">
    <source>
        <dbReference type="ARBA" id="ARBA00022892"/>
    </source>
</evidence>
<keyword evidence="7 16" id="KW-0813">Transport</keyword>
<feature type="region of interest" description="Disordered" evidence="17">
    <location>
        <begin position="1333"/>
        <end position="1378"/>
    </location>
</feature>
<evidence type="ECO:0000256" key="8">
    <source>
        <dbReference type="ARBA" id="ARBA00022490"/>
    </source>
</evidence>
<evidence type="ECO:0000256" key="3">
    <source>
        <dbReference type="ARBA" id="ARBA00004514"/>
    </source>
</evidence>
<organism evidence="20 21">
    <name type="scientific">Nyctereutes procyonoides</name>
    <name type="common">Raccoon dog</name>
    <name type="synonym">Canis procyonoides</name>
    <dbReference type="NCBI Taxonomy" id="34880"/>
    <lineage>
        <taxon>Eukaryota</taxon>
        <taxon>Metazoa</taxon>
        <taxon>Chordata</taxon>
        <taxon>Craniata</taxon>
        <taxon>Vertebrata</taxon>
        <taxon>Euteleostomi</taxon>
        <taxon>Mammalia</taxon>
        <taxon>Eutheria</taxon>
        <taxon>Laurasiatheria</taxon>
        <taxon>Carnivora</taxon>
        <taxon>Caniformia</taxon>
        <taxon>Canidae</taxon>
        <taxon>Nyctereutes</taxon>
    </lineage>
</organism>
<feature type="compositionally biased region" description="Low complexity" evidence="17">
    <location>
        <begin position="203"/>
        <end position="219"/>
    </location>
</feature>
<dbReference type="GO" id="GO:0016192">
    <property type="term" value="P:vesicle-mediated transport"/>
    <property type="evidence" value="ECO:0007669"/>
    <property type="project" value="UniProtKB-KW"/>
</dbReference>
<name>A0A811XUK1_NYCPR</name>
<feature type="compositionally biased region" description="Polar residues" evidence="17">
    <location>
        <begin position="1031"/>
        <end position="1047"/>
    </location>
</feature>
<reference evidence="20" key="1">
    <citation type="submission" date="2020-12" db="EMBL/GenBank/DDBJ databases">
        <authorList>
            <consortium name="Molecular Ecology Group"/>
        </authorList>
    </citation>
    <scope>NUCLEOTIDE SEQUENCE</scope>
    <source>
        <strain evidence="20">TBG_1078</strain>
    </source>
</reference>
<comment type="subcellular location">
    <subcellularLocation>
        <location evidence="3">Cytoplasm</location>
        <location evidence="3">Cytosol</location>
    </subcellularLocation>
    <subcellularLocation>
        <location evidence="5">Cytoplasm</location>
        <location evidence="5">Perinuclear region</location>
    </subcellularLocation>
    <subcellularLocation>
        <location evidence="2">Endoplasmic reticulum membrane</location>
        <topology evidence="2">Peripheral membrane protein</topology>
    </subcellularLocation>
    <subcellularLocation>
        <location evidence="1">Golgi apparatus membrane</location>
        <topology evidence="1">Peripheral membrane protein</topology>
    </subcellularLocation>
    <subcellularLocation>
        <location evidence="4">Microsome membrane</location>
    </subcellularLocation>
</comment>
<feature type="compositionally biased region" description="Polar residues" evidence="17">
    <location>
        <begin position="430"/>
        <end position="445"/>
    </location>
</feature>
<feature type="compositionally biased region" description="Polar residues" evidence="17">
    <location>
        <begin position="825"/>
        <end position="843"/>
    </location>
</feature>
<evidence type="ECO:0000256" key="10">
    <source>
        <dbReference type="ARBA" id="ARBA00022824"/>
    </source>
</evidence>
<evidence type="ECO:0000256" key="7">
    <source>
        <dbReference type="ARBA" id="ARBA00022448"/>
    </source>
</evidence>
<evidence type="ECO:0000256" key="9">
    <source>
        <dbReference type="ARBA" id="ARBA00022553"/>
    </source>
</evidence>
<feature type="compositionally biased region" description="Low complexity" evidence="17">
    <location>
        <begin position="1362"/>
        <end position="1378"/>
    </location>
</feature>
<comment type="caution">
    <text evidence="20">The sequence shown here is derived from an EMBL/GenBank/DDBJ whole genome shotgun (WGS) entry which is preliminary data.</text>
</comment>
<feature type="compositionally biased region" description="Polar residues" evidence="17">
    <location>
        <begin position="909"/>
        <end position="926"/>
    </location>
</feature>
<evidence type="ECO:0000256" key="4">
    <source>
        <dbReference type="ARBA" id="ARBA00004524"/>
    </source>
</evidence>
<feature type="compositionally biased region" description="Low complexity" evidence="17">
    <location>
        <begin position="537"/>
        <end position="554"/>
    </location>
</feature>
<dbReference type="GO" id="GO:0070971">
    <property type="term" value="C:endoplasmic reticulum exit site"/>
    <property type="evidence" value="ECO:0007669"/>
    <property type="project" value="UniProtKB-ARBA"/>
</dbReference>
<feature type="compositionally biased region" description="Low complexity" evidence="17">
    <location>
        <begin position="62"/>
        <end position="78"/>
    </location>
</feature>
<keyword evidence="12 16" id="KW-0931">ER-Golgi transport</keyword>
<evidence type="ECO:0000256" key="17">
    <source>
        <dbReference type="SAM" id="MobiDB-lite"/>
    </source>
</evidence>
<feature type="compositionally biased region" description="Basic and acidic residues" evidence="17">
    <location>
        <begin position="1223"/>
        <end position="1242"/>
    </location>
</feature>
<dbReference type="CDD" id="cd09233">
    <property type="entry name" value="ACE1-Sec16-like"/>
    <property type="match status" value="1"/>
</dbReference>
<feature type="compositionally biased region" description="Basic and acidic residues" evidence="17">
    <location>
        <begin position="2091"/>
        <end position="2110"/>
    </location>
</feature>
<sequence length="2417" mass="257734">MQPPPQAAPSGVIGPPPAGTPQSMFWSNRPYRRQANNNTPVTPITCPLQPVTDPFAFSRQALQSTSLGSSSKSSLPILQGPAPAAFPQRPGLPVPHTNAGDTPQGPVSQPRADGGLFSSVLTPSAPLESELNRSADGAPSSEPEVQTLPCPQYIPGVGPDGSHGGHPPINLPGPDRPLSTQNPHDDAPALAPPPFIPQPHQPTPGQWGPGQSSPQPSGQHYWPRPEGPVQNAVPHASSVPHFPAPSNPHHGPGHEQLNPLMPLPGPLASDGSNEAAYLQSGNHSTSNFDPENAFRQNSQAGNTRVSQELRPSPGVNKEQLPDLALINPLTQGNSPESHLHYPPGAGTSRALPEVDSGALSMFFQGGEAENEENLSSEKIGSAGQCDFDGFSPSPALGHAPAHMGAGSIYQAFPKGSSSEATQPGGHPQPYFSQSAGAQPDRPTTANAAVTLWGSTANAGTHAASSSQSENVEDLEFIQNQEVLPSEPLSLDPSTLSDQVRYGPLPRPAIPRLSVVGLAGGGGPNLEAPDSAPHPVRSDSLSSSYSSKSHRNPSSAARPQELVGTFIQQEVGKPEDESSGSFFKQIDSSPVGGETNGTTMSQNHHSSLSQPSTPSPPKPTGIFQTSANSSFEPVKSHLVGVKPVEADRANVVGEVRGTAVYQKQRRPTAAPPDTSPGNLEQPPDNIETLFTLQACSPPFTVPVEAGPGLVHTTGPPLETVLLAAEKRPLARAQGAVKCESPVTTLWAQNELPDFGGNVLLAPAAPALHVPVKPQPSEVIQPPDEGVSAPQARQPGSGLPLQSGDSIGASENLENPPKMGEEEALPSQASSGYASLLSSPPTESLQNQPVLIAQPDQSYNLAQPINFSVSLSSPNEKNQPWRDALIGDKPSTSSRAVGGDSGDSAPVSGITAGSLTRSPLPSSLMQSSFPQVPGTLEIVSNQPANLLVQPPPHPVPKNLLPENQKIHNVENVLPELVSSPAGSIGMMLVPPANATSVPAGNKADHSSNREETAGALDFAPNRTLENPLRMYSPSHSDSSACPHTVSSHPRQPGPGPHNPDYFYQQVTKDAQDQCGLERAQQEPAPPPPQGPKAACSEPSNPGSPPIQGQPQNSVPPPASPAPADTGQQLPPPRPPRSSSASVVSTSSSQAAVRSDQHWLQPPPPDLASYYYYRPLYDGYQSHYPSPYPPDPGTVSLYYQQDIYGLYEPRYRSYDSVAPAYADSYRYPEPERPSSRASHCSDRPPARQGYPEGYYSSKSGWSSQSDRYADCYSSQYDYGDPGRWERYHYGSRFRDPRTCDRRYWYDAEYDPYRKESYAYGDRTERYDDPWRYDPRFTGSFDDDPEPHRDPYGEDVDRRSVHSERSAQSLRSSFSSHSRQSQVYRNHGVTAASYEAPPPPGSLPGDYAYGAYGSNFGSAQGFPEYSYPAEGGWPATEQAPSRPTSPEKFSVPHVCARFGPGGQLIKVIPNLPSEGQPALVEIHSMETLLQHTPEQEELRSFPGPLGKDDTHKVDVINFAQNKATKCLQNENLIDKESASLLWNFIVLLCRQNGTVVGTDLAELLLQDHKTVWLPGKSPNEANLIDFTNEAVEQVEEEESGEAQLSFLTDSQAASSSALEKETERFRELLLYGRKKDALESAMKNALWGHALLLASKMDSRTHARVMTRFANSLPINDPLQTVYQLMSGRMPAASTCCGDEKWGDWRPHLAMVLSNLSSNVDVESRAMATMGDTLASKGLLDAAHFCYLMAQVGLGVYTKKTTKLVLIGSNHSLPFSKFATNEAIQRTEAYEYAQSLGAQTCSFPNFQVFKFIYSCRLAEMGLATQAFHYCEVIAKSILLQPHKYSPVLISQLAQIASQLRLFDPQLREKPEEESFVEPAWLAQLHRVDKQVKEGATVWSQDGTFPQRCPSTPSSEAGHYDGPALAQPGGPGTSNPLLAPPLSSAEHFGQGVRLLPSAPSTLPASQSAVPARVPLFPVLPPEGPVELGPGCGPQGAALGFPEPSGPDPVAPYLGPGLPPGVPPLQGSEQEARTQDPGVLPPEALGRNSLLELREEGFGGKFANLGPSRMSQDSEVPPGWECASSGALQPPLTSAPEVKRPTQAARKEAKEPKKSSESWFFRWLPGKKRTEAYLPDDKNKSIVWDEKKNRWVDVNEPEEEKKAPPPPPASLPKVPLAGPPGPGGPPRASVNMFSRKAAGARARYVDVLNPGGPQRSEAAPAPAEFFAPLAPLPIPPHLFGPNADAEEAPPAEGAAGGSANPEPASEPQVFSSAAALPGPELPPAREDSSQGGELSRCSSMSSLSREVSQHFYQAPSDHAPTGGVPGPAVPFYSHAPFAQVSAPCIPAPIPTPAAGLPPLHPLTCRPCSGISRAGAPHFSAGVLHTALPPPMWPLATLHPAAHSSLRNVLKCFLSFPSPPCSCP</sequence>
<dbReference type="GO" id="GO:0007030">
    <property type="term" value="P:Golgi organization"/>
    <property type="evidence" value="ECO:0007669"/>
    <property type="project" value="TreeGrafter"/>
</dbReference>
<dbReference type="GO" id="GO:0005789">
    <property type="term" value="C:endoplasmic reticulum membrane"/>
    <property type="evidence" value="ECO:0007669"/>
    <property type="project" value="UniProtKB-SubCell"/>
</dbReference>